<evidence type="ECO:0000256" key="1">
    <source>
        <dbReference type="ARBA" id="ARBA00023235"/>
    </source>
</evidence>
<dbReference type="GO" id="GO:0003723">
    <property type="term" value="F:RNA binding"/>
    <property type="evidence" value="ECO:0007669"/>
    <property type="project" value="InterPro"/>
</dbReference>
<dbReference type="GO" id="GO:0001522">
    <property type="term" value="P:pseudouridine synthesis"/>
    <property type="evidence" value="ECO:0007669"/>
    <property type="project" value="InterPro"/>
</dbReference>
<evidence type="ECO:0000313" key="4">
    <source>
        <dbReference type="Proteomes" id="UP000036771"/>
    </source>
</evidence>
<dbReference type="PANTHER" id="PTHR47683">
    <property type="entry name" value="PSEUDOURIDINE SYNTHASE FAMILY PROTEIN-RELATED"/>
    <property type="match status" value="1"/>
</dbReference>
<keyword evidence="1" id="KW-0413">Isomerase</keyword>
<gene>
    <name evidence="3" type="primary">rluB</name>
    <name evidence="3" type="ORF">Cva_00896</name>
</gene>
<keyword evidence="4" id="KW-1185">Reference proteome</keyword>
<dbReference type="AlphaFoldDB" id="A0A0K8MDE0"/>
<proteinExistence type="predicted"/>
<evidence type="ECO:0000259" key="2">
    <source>
        <dbReference type="Pfam" id="PF00849"/>
    </source>
</evidence>
<name>A0A0K8MDE0_9PROT</name>
<comment type="caution">
    <text evidence="3">The sequence shown here is derived from an EMBL/GenBank/DDBJ whole genome shotgun (WGS) entry which is preliminary data.</text>
</comment>
<feature type="domain" description="Pseudouridine synthase RsuA/RluA-like" evidence="2">
    <location>
        <begin position="2"/>
        <end position="91"/>
    </location>
</feature>
<dbReference type="InterPro" id="IPR050343">
    <property type="entry name" value="RsuA_PseudoU_synthase"/>
</dbReference>
<dbReference type="Proteomes" id="UP000036771">
    <property type="component" value="Unassembled WGS sequence"/>
</dbReference>
<dbReference type="EMBL" id="BBVC01000037">
    <property type="protein sequence ID" value="GAO98248.1"/>
    <property type="molecule type" value="Genomic_DNA"/>
</dbReference>
<sequence>MNSEGLLLLTNSGDLARFLEHPKTHIARAYRVRIFGNVEERMLKLLKKGLTIEGISYASIDASVEQKQGANQWLILKLYEGKNREIRRIIQYFGLSLSRLIRVGYGPFSLGSLPPEGVWEVPAKTLYNDLLTLGYLKKDEKF</sequence>
<dbReference type="GO" id="GO:0009982">
    <property type="term" value="F:pseudouridine synthase activity"/>
    <property type="evidence" value="ECO:0007669"/>
    <property type="project" value="InterPro"/>
</dbReference>
<dbReference type="STRING" id="1629334.Cva_00896"/>
<accession>A0A0K8MDE0</accession>
<protein>
    <submittedName>
        <fullName evidence="3">Ribosomal large subunit pseudouridine synthase B</fullName>
    </submittedName>
</protein>
<reference evidence="3 4" key="1">
    <citation type="submission" date="2015-03" db="EMBL/GenBank/DDBJ databases">
        <title>Caedibacter varicaedens, whole genome shotgun sequence.</title>
        <authorList>
            <person name="Suzuki H."/>
            <person name="Dapper A.L."/>
            <person name="Gibson A.K."/>
            <person name="Jackson C."/>
            <person name="Lee H."/>
            <person name="Pejaver V.R."/>
            <person name="Doak T."/>
            <person name="Lynch M."/>
        </authorList>
    </citation>
    <scope>NUCLEOTIDE SEQUENCE [LARGE SCALE GENOMIC DNA]</scope>
</reference>
<dbReference type="InterPro" id="IPR006145">
    <property type="entry name" value="PsdUridine_synth_RsuA/RluA"/>
</dbReference>
<dbReference type="GO" id="GO:0140098">
    <property type="term" value="F:catalytic activity, acting on RNA"/>
    <property type="evidence" value="ECO:0007669"/>
    <property type="project" value="UniProtKB-ARBA"/>
</dbReference>
<dbReference type="GO" id="GO:0006396">
    <property type="term" value="P:RNA processing"/>
    <property type="evidence" value="ECO:0007669"/>
    <property type="project" value="UniProtKB-ARBA"/>
</dbReference>
<organism evidence="3 4">
    <name type="scientific">Caedimonas varicaedens</name>
    <dbReference type="NCBI Taxonomy" id="1629334"/>
    <lineage>
        <taxon>Bacteria</taxon>
        <taxon>Pseudomonadati</taxon>
        <taxon>Pseudomonadota</taxon>
        <taxon>Alphaproteobacteria</taxon>
        <taxon>Holosporales</taxon>
        <taxon>Caedimonadaceae</taxon>
        <taxon>Caedimonas</taxon>
    </lineage>
</organism>
<evidence type="ECO:0000313" key="3">
    <source>
        <dbReference type="EMBL" id="GAO98248.1"/>
    </source>
</evidence>
<dbReference type="Pfam" id="PF00849">
    <property type="entry name" value="PseudoU_synth_2"/>
    <property type="match status" value="1"/>
</dbReference>
<dbReference type="InterPro" id="IPR020094">
    <property type="entry name" value="TruA/RsuA/RluB/E/F_N"/>
</dbReference>
<dbReference type="InterPro" id="IPR042092">
    <property type="entry name" value="PsdUridine_s_RsuA/RluB/E/F_cat"/>
</dbReference>
<dbReference type="InterPro" id="IPR020103">
    <property type="entry name" value="PsdUridine_synth_cat_dom_sf"/>
</dbReference>
<dbReference type="Gene3D" id="3.30.70.580">
    <property type="entry name" value="Pseudouridine synthase I, catalytic domain, N-terminal subdomain"/>
    <property type="match status" value="1"/>
</dbReference>
<dbReference type="PANTHER" id="PTHR47683:SF3">
    <property type="entry name" value="RIBOSOMAL LARGE SUBUNIT PSEUDOURIDINE SYNTHASE B"/>
    <property type="match status" value="1"/>
</dbReference>
<dbReference type="SUPFAM" id="SSF55120">
    <property type="entry name" value="Pseudouridine synthase"/>
    <property type="match status" value="1"/>
</dbReference>
<dbReference type="Gene3D" id="3.30.70.1560">
    <property type="entry name" value="Alpha-L RNA-binding motif"/>
    <property type="match status" value="1"/>
</dbReference>